<dbReference type="SUPFAM" id="SSF57850">
    <property type="entry name" value="RING/U-box"/>
    <property type="match status" value="1"/>
</dbReference>
<evidence type="ECO:0000313" key="3">
    <source>
        <dbReference type="EMBL" id="KNC96866.1"/>
    </source>
</evidence>
<reference evidence="3 4" key="1">
    <citation type="submission" date="2009-08" db="EMBL/GenBank/DDBJ databases">
        <title>The Genome Sequence of Spizellomyces punctatus strain DAOM BR117.</title>
        <authorList>
            <consortium name="The Broad Institute Genome Sequencing Platform"/>
            <person name="Russ C."/>
            <person name="Cuomo C."/>
            <person name="Shea T."/>
            <person name="Young S.K."/>
            <person name="Zeng Q."/>
            <person name="Koehrsen M."/>
            <person name="Haas B."/>
            <person name="Borodovsky M."/>
            <person name="Guigo R."/>
            <person name="Alvarado L."/>
            <person name="Berlin A."/>
            <person name="Bochicchio J."/>
            <person name="Borenstein D."/>
            <person name="Chapman S."/>
            <person name="Chen Z."/>
            <person name="Engels R."/>
            <person name="Freedman E."/>
            <person name="Gellesch M."/>
            <person name="Goldberg J."/>
            <person name="Griggs A."/>
            <person name="Gujja S."/>
            <person name="Heiman D."/>
            <person name="Hepburn T."/>
            <person name="Howarth C."/>
            <person name="Jen D."/>
            <person name="Larson L."/>
            <person name="Lewis B."/>
            <person name="Mehta T."/>
            <person name="Park D."/>
            <person name="Pearson M."/>
            <person name="Roberts A."/>
            <person name="Saif S."/>
            <person name="Shenoy N."/>
            <person name="Sisk P."/>
            <person name="Stolte C."/>
            <person name="Sykes S."/>
            <person name="Thomson T."/>
            <person name="Walk T."/>
            <person name="White J."/>
            <person name="Yandava C."/>
            <person name="Burger G."/>
            <person name="Gray M.W."/>
            <person name="Holland P.W.H."/>
            <person name="King N."/>
            <person name="Lang F.B.F."/>
            <person name="Roger A.J."/>
            <person name="Ruiz-Trillo I."/>
            <person name="Lander E."/>
            <person name="Nusbaum C."/>
        </authorList>
    </citation>
    <scope>NUCLEOTIDE SEQUENCE [LARGE SCALE GENOMIC DNA]</scope>
    <source>
        <strain evidence="3 4">DAOM BR117</strain>
    </source>
</reference>
<evidence type="ECO:0000256" key="1">
    <source>
        <dbReference type="PROSITE-ProRule" id="PRU00175"/>
    </source>
</evidence>
<dbReference type="eggNOG" id="ENOG502SFJX">
    <property type="taxonomic scope" value="Eukaryota"/>
</dbReference>
<keyword evidence="4" id="KW-1185">Reference proteome</keyword>
<dbReference type="SMART" id="SM00184">
    <property type="entry name" value="RING"/>
    <property type="match status" value="1"/>
</dbReference>
<keyword evidence="1" id="KW-0863">Zinc-finger</keyword>
<dbReference type="GeneID" id="27690895"/>
<dbReference type="EMBL" id="KQ257466">
    <property type="protein sequence ID" value="KNC96866.1"/>
    <property type="molecule type" value="Genomic_DNA"/>
</dbReference>
<dbReference type="AlphaFoldDB" id="A0A0L0H7J3"/>
<dbReference type="Proteomes" id="UP000053201">
    <property type="component" value="Unassembled WGS sequence"/>
</dbReference>
<keyword evidence="1" id="KW-0479">Metal-binding</keyword>
<sequence length="982" mass="109764">MVCVGKQLVHCISSPRAAHFFYLGRQRILPQSKRYPNNQKMSDLFQFYARNRGVVVPDLLAASVLHNPSSQESPYSLLALLGSKFDLRRSKGLTSYLVRHPDVLEILFSTLCGMAPDVVEIERHVMSLPAGSLGTDTKRMSFVSFLEKCETLSKSDASVESLYKRLLDLLEHADVCFVCMDRSVDIVFECGHVLCEECSLQIFERCPFCRRNIKDPAHRMHLSDVRNASAMEIEAPVKSAPQRARQSLELRKDKSAYLVERIEALQCNTTTLDEAEKTEWNLLVDRAPDTVKTATQSNPFRSQETKAWVCAKLILKLAPLHKGKPWTEAERQTAFEIVRNVTTPSQLHRFLAVIAGNDPTTDAQISRSMPRKLRTLVTHIVNNIKSGADSVDFHRRDDKGFWKMLFAKVHITEKRKRKRFAKAQATATVLRTNKLSDDQRAEAIKFKVLDTNGQRPKTSIHDLNVAIRDRDVSAIVASLSKDSGLCFRYLRLLATRLRDSIEDVEKWRAFVEKMAPQWSVRQLIELKHIFVKCLEQSEDDNNVEIGAASNPVGESAEQTTKCRRVILTRKGSLYQEPPISDSDEAFPLYPRKDITHVALQCLEAQIESKLTLSDRFHGVLLEDTPTSRLGYRDRLLPRGNPPNVPQWALKQIFNRGDFIPLPLNSEILAYIYWKQKIDRVDLDLSVFGVDEQCVAVAGDTKCDYTSLDAFGGAMQHSGDLMSAPNGASEYVRFRIRDVLQASPQTRYLVVSVFSYNKVAFDNLDCAIVGAGVLPAGAAEHEGDVESNANLHLAESGPASSTTLGVAGLRGSSMMNLAGIIDCNPENPGMWLTGINVGGASNSFLSVDSNGVTVCRDVAGFLKWRATNAPPSVEWVLAHAGAAIGTVAVKKSRGKQELENMLHDMSIDETTLGDQQTGQNDAEDYFEIYHRQPTETKETFMTRVLTPGMEPDLCVNDLKEVDVTGNDGGVKRKWLDDWKVVYA</sequence>
<dbReference type="Gene3D" id="3.30.40.10">
    <property type="entry name" value="Zinc/RING finger domain, C3HC4 (zinc finger)"/>
    <property type="match status" value="1"/>
</dbReference>
<dbReference type="InParanoid" id="A0A0L0H7J3"/>
<evidence type="ECO:0000259" key="2">
    <source>
        <dbReference type="PROSITE" id="PS50089"/>
    </source>
</evidence>
<keyword evidence="1" id="KW-0862">Zinc</keyword>
<dbReference type="RefSeq" id="XP_016604906.1">
    <property type="nucleotide sequence ID" value="XM_016755854.1"/>
</dbReference>
<accession>A0A0L0H7J3</accession>
<evidence type="ECO:0000313" key="4">
    <source>
        <dbReference type="Proteomes" id="UP000053201"/>
    </source>
</evidence>
<organism evidence="3 4">
    <name type="scientific">Spizellomyces punctatus (strain DAOM BR117)</name>
    <dbReference type="NCBI Taxonomy" id="645134"/>
    <lineage>
        <taxon>Eukaryota</taxon>
        <taxon>Fungi</taxon>
        <taxon>Fungi incertae sedis</taxon>
        <taxon>Chytridiomycota</taxon>
        <taxon>Chytridiomycota incertae sedis</taxon>
        <taxon>Chytridiomycetes</taxon>
        <taxon>Spizellomycetales</taxon>
        <taxon>Spizellomycetaceae</taxon>
        <taxon>Spizellomyces</taxon>
    </lineage>
</organism>
<dbReference type="PROSITE" id="PS50089">
    <property type="entry name" value="ZF_RING_2"/>
    <property type="match status" value="1"/>
</dbReference>
<dbReference type="InterPro" id="IPR013083">
    <property type="entry name" value="Znf_RING/FYVE/PHD"/>
</dbReference>
<gene>
    <name evidence="3" type="ORF">SPPG_07698</name>
</gene>
<dbReference type="Pfam" id="PF13920">
    <property type="entry name" value="zf-C3HC4_3"/>
    <property type="match status" value="1"/>
</dbReference>
<dbReference type="InterPro" id="IPR001841">
    <property type="entry name" value="Znf_RING"/>
</dbReference>
<dbReference type="VEuPathDB" id="FungiDB:SPPG_07698"/>
<feature type="domain" description="RING-type" evidence="2">
    <location>
        <begin position="176"/>
        <end position="210"/>
    </location>
</feature>
<dbReference type="STRING" id="645134.A0A0L0H7J3"/>
<proteinExistence type="predicted"/>
<protein>
    <recommendedName>
        <fullName evidence="2">RING-type domain-containing protein</fullName>
    </recommendedName>
</protein>
<dbReference type="GO" id="GO:0008270">
    <property type="term" value="F:zinc ion binding"/>
    <property type="evidence" value="ECO:0007669"/>
    <property type="project" value="UniProtKB-KW"/>
</dbReference>
<dbReference type="OrthoDB" id="4034597at2759"/>
<name>A0A0L0H7J3_SPIPD</name>